<proteinExistence type="inferred from homology"/>
<feature type="signal peptide" evidence="10">
    <location>
        <begin position="1"/>
        <end position="23"/>
    </location>
</feature>
<dbReference type="Pfam" id="PF07715">
    <property type="entry name" value="Plug"/>
    <property type="match status" value="1"/>
</dbReference>
<evidence type="ECO:0000259" key="11">
    <source>
        <dbReference type="Pfam" id="PF00593"/>
    </source>
</evidence>
<dbReference type="CDD" id="cd01347">
    <property type="entry name" value="ligand_gated_channel"/>
    <property type="match status" value="1"/>
</dbReference>
<feature type="domain" description="TonB-dependent receptor-like beta-barrel" evidence="11">
    <location>
        <begin position="302"/>
        <end position="713"/>
    </location>
</feature>
<name>A0A3S0JNS3_STEMA</name>
<evidence type="ECO:0000256" key="10">
    <source>
        <dbReference type="SAM" id="SignalP"/>
    </source>
</evidence>
<evidence type="ECO:0000256" key="4">
    <source>
        <dbReference type="ARBA" id="ARBA00022692"/>
    </source>
</evidence>
<dbReference type="InterPro" id="IPR037066">
    <property type="entry name" value="Plug_dom_sf"/>
</dbReference>
<evidence type="ECO:0000256" key="6">
    <source>
        <dbReference type="ARBA" id="ARBA00023136"/>
    </source>
</evidence>
<evidence type="ECO:0000256" key="9">
    <source>
        <dbReference type="RuleBase" id="RU003357"/>
    </source>
</evidence>
<evidence type="ECO:0000313" key="14">
    <source>
        <dbReference type="Proteomes" id="UP000271705"/>
    </source>
</evidence>
<dbReference type="InterPro" id="IPR036942">
    <property type="entry name" value="Beta-barrel_TonB_sf"/>
</dbReference>
<comment type="similarity">
    <text evidence="8 9">Belongs to the TonB-dependent receptor family.</text>
</comment>
<dbReference type="PANTHER" id="PTHR30069">
    <property type="entry name" value="TONB-DEPENDENT OUTER MEMBRANE RECEPTOR"/>
    <property type="match status" value="1"/>
</dbReference>
<evidence type="ECO:0000256" key="2">
    <source>
        <dbReference type="ARBA" id="ARBA00022448"/>
    </source>
</evidence>
<keyword evidence="3 8" id="KW-1134">Transmembrane beta strand</keyword>
<evidence type="ECO:0000256" key="7">
    <source>
        <dbReference type="ARBA" id="ARBA00023237"/>
    </source>
</evidence>
<dbReference type="Proteomes" id="UP000271705">
    <property type="component" value="Unassembled WGS sequence"/>
</dbReference>
<dbReference type="SUPFAM" id="SSF56935">
    <property type="entry name" value="Porins"/>
    <property type="match status" value="1"/>
</dbReference>
<feature type="chain" id="PRO_5018650728" evidence="10">
    <location>
        <begin position="24"/>
        <end position="751"/>
    </location>
</feature>
<evidence type="ECO:0000256" key="5">
    <source>
        <dbReference type="ARBA" id="ARBA00023077"/>
    </source>
</evidence>
<dbReference type="GO" id="GO:0009279">
    <property type="term" value="C:cell outer membrane"/>
    <property type="evidence" value="ECO:0007669"/>
    <property type="project" value="UniProtKB-SubCell"/>
</dbReference>
<sequence length="751" mass="81758">MRHTAATLPLAVLAMAISGQLAAQNASATAGTRQLDAVSVTAVRGARSVAEIAGTVYAIEHEQIAQQITAGRSTADILGQLVPSLAPASGTTSNYGMTMRGRSVQVMIDGVPLTGARDGSRQLNSISPTMIERIEVISGATALYGAGASGGIINIITLQPGEQPVQLASQFGLRSPSHLSSDTLAWNAAQTMTVRGDQFSGAFGFAYGRQGASLDAHGRRIGPEIAQTDRQDTETRELNARLDWTPTDSQRLSVGVRWFDDQQDSDHGPDYGPRLAALFNPAFTPSHQALPGLQLEAQPRTRHQGVNAQYRNRDLPGGQELSVEAYYRNEQGRWFPSVSTLVHPALRGGFAYVAMQSNTDIDVWGLRSALHKDFQVGGRGLQLSYGVDHEREQDRQRGQMYDINRFIASNGLDYQPTAQYAMGPDVRVDTTGLFLQADHSLGERFSVQAGVRHQILRNRVEDSLPYTEAITADAVAGYQPRVLQGGRVRHSQTLFNAGVVYRLDASQQLFANVSQGFSLPDTQRMLRDVPASFVIDSRNIGPIKVDSYELGWRRSDASLQSAVTAFYNRSDKTVQFNRDYSVSVADTDERVWGVEANLRYTPTAPLELGASVASTRGQYRDAAGRWRELNAFRVSPLKAGVHGQWRFANDSLLRLQGQVVGGTDRAWRDAPAAAISPSIRATPAAKIHGYAVFDLIGELPLAGGRFSVGIYNLADRDYRTVYGQQAEATYGKMSSLPAAGRTFSIGYRVEY</sequence>
<accession>A0A3S0JNS3</accession>
<gene>
    <name evidence="13" type="ORF">EKL94_15685</name>
</gene>
<reference evidence="13 14" key="1">
    <citation type="submission" date="2018-12" db="EMBL/GenBank/DDBJ databases">
        <authorList>
            <person name="Kartti S."/>
            <person name="Manni A."/>
            <person name="Chemao El Fihri M.W."/>
            <person name="Laamarti M."/>
            <person name="Temsamani L."/>
            <person name="El Jamali J.E."/>
            <person name="Ouadghiri M."/>
            <person name="Ibrahimi A."/>
            <person name="Filati-Maltouf A."/>
        </authorList>
    </citation>
    <scope>NUCLEOTIDE SEQUENCE [LARGE SCALE GENOMIC DNA]</scope>
    <source>
        <strain evidence="13 14">MDMC339</strain>
    </source>
</reference>
<organism evidence="13 14">
    <name type="scientific">Stenotrophomonas maltophilia</name>
    <name type="common">Pseudomonas maltophilia</name>
    <name type="synonym">Xanthomonas maltophilia</name>
    <dbReference type="NCBI Taxonomy" id="40324"/>
    <lineage>
        <taxon>Bacteria</taxon>
        <taxon>Pseudomonadati</taxon>
        <taxon>Pseudomonadota</taxon>
        <taxon>Gammaproteobacteria</taxon>
        <taxon>Lysobacterales</taxon>
        <taxon>Lysobacteraceae</taxon>
        <taxon>Stenotrophomonas</taxon>
        <taxon>Stenotrophomonas maltophilia group</taxon>
    </lineage>
</organism>
<dbReference type="RefSeq" id="WP_126929792.1">
    <property type="nucleotide sequence ID" value="NZ_RXLZ01000048.1"/>
</dbReference>
<dbReference type="InterPro" id="IPR000531">
    <property type="entry name" value="Beta-barrel_TonB"/>
</dbReference>
<dbReference type="Pfam" id="PF00593">
    <property type="entry name" value="TonB_dep_Rec_b-barrel"/>
    <property type="match status" value="1"/>
</dbReference>
<keyword evidence="13" id="KW-0675">Receptor</keyword>
<keyword evidence="5 9" id="KW-0798">TonB box</keyword>
<dbReference type="Gene3D" id="2.40.170.20">
    <property type="entry name" value="TonB-dependent receptor, beta-barrel domain"/>
    <property type="match status" value="1"/>
</dbReference>
<evidence type="ECO:0000259" key="12">
    <source>
        <dbReference type="Pfam" id="PF07715"/>
    </source>
</evidence>
<protein>
    <submittedName>
        <fullName evidence="13">TonB-dependent receptor</fullName>
    </submittedName>
</protein>
<dbReference type="InterPro" id="IPR012910">
    <property type="entry name" value="Plug_dom"/>
</dbReference>
<keyword evidence="6 8" id="KW-0472">Membrane</keyword>
<dbReference type="PROSITE" id="PS52016">
    <property type="entry name" value="TONB_DEPENDENT_REC_3"/>
    <property type="match status" value="1"/>
</dbReference>
<keyword evidence="10" id="KW-0732">Signal</keyword>
<feature type="domain" description="TonB-dependent receptor plug" evidence="12">
    <location>
        <begin position="50"/>
        <end position="152"/>
    </location>
</feature>
<evidence type="ECO:0000313" key="13">
    <source>
        <dbReference type="EMBL" id="RTQ87455.1"/>
    </source>
</evidence>
<comment type="subcellular location">
    <subcellularLocation>
        <location evidence="1 8">Cell outer membrane</location>
        <topology evidence="1 8">Multi-pass membrane protein</topology>
    </subcellularLocation>
</comment>
<evidence type="ECO:0000256" key="3">
    <source>
        <dbReference type="ARBA" id="ARBA00022452"/>
    </source>
</evidence>
<dbReference type="InterPro" id="IPR039426">
    <property type="entry name" value="TonB-dep_rcpt-like"/>
</dbReference>
<dbReference type="GO" id="GO:0015344">
    <property type="term" value="F:siderophore uptake transmembrane transporter activity"/>
    <property type="evidence" value="ECO:0007669"/>
    <property type="project" value="TreeGrafter"/>
</dbReference>
<dbReference type="PANTHER" id="PTHR30069:SF42">
    <property type="entry name" value="FERRIC AEROBACTIN RECEPTOR"/>
    <property type="match status" value="1"/>
</dbReference>
<dbReference type="AlphaFoldDB" id="A0A3S0JNS3"/>
<dbReference type="Gene3D" id="2.170.130.10">
    <property type="entry name" value="TonB-dependent receptor, plug domain"/>
    <property type="match status" value="1"/>
</dbReference>
<keyword evidence="4 8" id="KW-0812">Transmembrane</keyword>
<evidence type="ECO:0000256" key="1">
    <source>
        <dbReference type="ARBA" id="ARBA00004571"/>
    </source>
</evidence>
<evidence type="ECO:0000256" key="8">
    <source>
        <dbReference type="PROSITE-ProRule" id="PRU01360"/>
    </source>
</evidence>
<comment type="caution">
    <text evidence="13">The sequence shown here is derived from an EMBL/GenBank/DDBJ whole genome shotgun (WGS) entry which is preliminary data.</text>
</comment>
<dbReference type="EMBL" id="RXLZ01000048">
    <property type="protein sequence ID" value="RTQ87455.1"/>
    <property type="molecule type" value="Genomic_DNA"/>
</dbReference>
<keyword evidence="7 8" id="KW-0998">Cell outer membrane</keyword>
<keyword evidence="2 8" id="KW-0813">Transport</keyword>
<dbReference type="GO" id="GO:0044718">
    <property type="term" value="P:siderophore transmembrane transport"/>
    <property type="evidence" value="ECO:0007669"/>
    <property type="project" value="TreeGrafter"/>
</dbReference>